<dbReference type="InterPro" id="IPR011701">
    <property type="entry name" value="MFS"/>
</dbReference>
<gene>
    <name evidence="5" type="ORF">S40285_03651</name>
</gene>
<feature type="transmembrane region" description="Helical" evidence="3">
    <location>
        <begin position="204"/>
        <end position="223"/>
    </location>
</feature>
<dbReference type="GO" id="GO:0000329">
    <property type="term" value="C:fungal-type vacuole membrane"/>
    <property type="evidence" value="ECO:0007669"/>
    <property type="project" value="TreeGrafter"/>
</dbReference>
<feature type="transmembrane region" description="Helical" evidence="3">
    <location>
        <begin position="67"/>
        <end position="87"/>
    </location>
</feature>
<dbReference type="HOGENOM" id="CLU_025894_2_0_1"/>
<proteinExistence type="predicted"/>
<feature type="transmembrane region" description="Helical" evidence="3">
    <location>
        <begin position="42"/>
        <end position="61"/>
    </location>
</feature>
<dbReference type="EMBL" id="KL660210">
    <property type="protein sequence ID" value="KFA67290.1"/>
    <property type="molecule type" value="Genomic_DNA"/>
</dbReference>
<evidence type="ECO:0000259" key="4">
    <source>
        <dbReference type="PROSITE" id="PS50850"/>
    </source>
</evidence>
<dbReference type="PANTHER" id="PTHR23520:SF5">
    <property type="entry name" value="TRANSPORTER, PUTATIVE (AFU_ORTHOLOGUE AFUA_3G04000)-RELATED"/>
    <property type="match status" value="1"/>
</dbReference>
<keyword evidence="3" id="KW-1133">Transmembrane helix</keyword>
<dbReference type="SUPFAM" id="SSF103473">
    <property type="entry name" value="MFS general substrate transporter"/>
    <property type="match status" value="1"/>
</dbReference>
<dbReference type="Proteomes" id="UP000028524">
    <property type="component" value="Unassembled WGS sequence"/>
</dbReference>
<evidence type="ECO:0000256" key="2">
    <source>
        <dbReference type="SAM" id="MobiDB-lite"/>
    </source>
</evidence>
<dbReference type="InterPro" id="IPR020846">
    <property type="entry name" value="MFS_dom"/>
</dbReference>
<dbReference type="PANTHER" id="PTHR23520">
    <property type="entry name" value="TRANSPORTER, PUTATIVE (AFU_ORTHOLOGUE AFUA_3G04000)-RELATED"/>
    <property type="match status" value="1"/>
</dbReference>
<reference evidence="5 6" key="1">
    <citation type="journal article" date="2014" name="BMC Genomics">
        <title>Comparative genome sequencing reveals chemotype-specific gene clusters in the toxigenic black mold Stachybotrys.</title>
        <authorList>
            <person name="Semeiks J."/>
            <person name="Borek D."/>
            <person name="Otwinowski Z."/>
            <person name="Grishin N.V."/>
        </authorList>
    </citation>
    <scope>NUCLEOTIDE SEQUENCE [LARGE SCALE GENOMIC DNA]</scope>
    <source>
        <strain evidence="5 6">IBT 40285</strain>
    </source>
</reference>
<dbReference type="AlphaFoldDB" id="A0A084QTK5"/>
<feature type="transmembrane region" description="Helical" evidence="3">
    <location>
        <begin position="99"/>
        <end position="117"/>
    </location>
</feature>
<dbReference type="InterPro" id="IPR036259">
    <property type="entry name" value="MFS_trans_sf"/>
</dbReference>
<keyword evidence="3" id="KW-0812">Transmembrane</keyword>
<evidence type="ECO:0000313" key="6">
    <source>
        <dbReference type="Proteomes" id="UP000028524"/>
    </source>
</evidence>
<protein>
    <recommendedName>
        <fullName evidence="4">Major facilitator superfamily (MFS) profile domain-containing protein</fullName>
    </recommendedName>
</protein>
<dbReference type="GO" id="GO:0022857">
    <property type="term" value="F:transmembrane transporter activity"/>
    <property type="evidence" value="ECO:0007669"/>
    <property type="project" value="InterPro"/>
</dbReference>
<dbReference type="OMA" id="HATFWVY"/>
<organism evidence="5 6">
    <name type="scientific">Stachybotrys chlorohalonatus (strain IBT 40285)</name>
    <dbReference type="NCBI Taxonomy" id="1283841"/>
    <lineage>
        <taxon>Eukaryota</taxon>
        <taxon>Fungi</taxon>
        <taxon>Dikarya</taxon>
        <taxon>Ascomycota</taxon>
        <taxon>Pezizomycotina</taxon>
        <taxon>Sordariomycetes</taxon>
        <taxon>Hypocreomycetidae</taxon>
        <taxon>Hypocreales</taxon>
        <taxon>Stachybotryaceae</taxon>
        <taxon>Stachybotrys</taxon>
    </lineage>
</organism>
<comment type="subcellular location">
    <subcellularLocation>
        <location evidence="1">Membrane</location>
        <topology evidence="1">Multi-pass membrane protein</topology>
    </subcellularLocation>
</comment>
<dbReference type="STRING" id="1283841.A0A084QTK5"/>
<feature type="transmembrane region" description="Helical" evidence="3">
    <location>
        <begin position="319"/>
        <end position="338"/>
    </location>
</feature>
<name>A0A084QTK5_STAC4</name>
<dbReference type="PROSITE" id="PS50850">
    <property type="entry name" value="MFS"/>
    <property type="match status" value="1"/>
</dbReference>
<dbReference type="Pfam" id="PF07690">
    <property type="entry name" value="MFS_1"/>
    <property type="match status" value="2"/>
</dbReference>
<keyword evidence="3" id="KW-0472">Membrane</keyword>
<keyword evidence="6" id="KW-1185">Reference proteome</keyword>
<feature type="domain" description="Major facilitator superfamily (MFS) profile" evidence="4">
    <location>
        <begin position="33"/>
        <end position="461"/>
    </location>
</feature>
<accession>A0A084QTK5</accession>
<evidence type="ECO:0000256" key="3">
    <source>
        <dbReference type="SAM" id="Phobius"/>
    </source>
</evidence>
<feature type="region of interest" description="Disordered" evidence="2">
    <location>
        <begin position="468"/>
        <end position="498"/>
    </location>
</feature>
<dbReference type="InParanoid" id="A0A084QTK5"/>
<dbReference type="OrthoDB" id="10027823at2759"/>
<evidence type="ECO:0000313" key="5">
    <source>
        <dbReference type="EMBL" id="KFA67290.1"/>
    </source>
</evidence>
<feature type="transmembrane region" description="Helical" evidence="3">
    <location>
        <begin position="358"/>
        <end position="379"/>
    </location>
</feature>
<sequence>MASLRGGAMSIGQRAAWLYHESGVASLYETGRDSWLVIIARTCRMFAFGAVSLIMALFFAELKFSDLQIGVFMTLTLTGDVILGLVITLMADGLGRRRVLFAGGLLMAISGLVFSYFESFWILLPAAVVGVVSATGSDFGPFRAIEESMLSHLTTPKTRADVLSWYVTSSSLGAAAGTEVAGRFNEALRSREGWDIKGTYHATFWVYIVMGVLNMVLALSMSAKCEAAKAPIEATGEAAQGLLDEDQATDEDDGHVVPPAAKKREQIRSRFSQVSSATRIVMYRVWFLLAIDSLADGMCSNTLTNYYLDRKFHLAKSTLGDIMSTAHVLATVSAVFAGPLARHIGLVNTMVFTHLPSSIAVLLFPAPQSLALTVVFLFLRYGLNNMDQAPRTAFIAAVVRPEERTAVMGITTTVRTLASTLGPSITGALAGSENFWVAFVVGGALRVLYDLGLWVMCINMRLHAHEPNPPQPIALRESTEETPVETGSPQRDEHSYRT</sequence>
<evidence type="ECO:0000256" key="1">
    <source>
        <dbReference type="ARBA" id="ARBA00004141"/>
    </source>
</evidence>
<dbReference type="Gene3D" id="1.20.1250.20">
    <property type="entry name" value="MFS general substrate transporter like domains"/>
    <property type="match status" value="1"/>
</dbReference>